<dbReference type="Proteomes" id="UP000054007">
    <property type="component" value="Unassembled WGS sequence"/>
</dbReference>
<organism evidence="11 12">
    <name type="scientific">Cylindrobasidium torrendii FP15055 ss-10</name>
    <dbReference type="NCBI Taxonomy" id="1314674"/>
    <lineage>
        <taxon>Eukaryota</taxon>
        <taxon>Fungi</taxon>
        <taxon>Dikarya</taxon>
        <taxon>Basidiomycota</taxon>
        <taxon>Agaricomycotina</taxon>
        <taxon>Agaricomycetes</taxon>
        <taxon>Agaricomycetidae</taxon>
        <taxon>Agaricales</taxon>
        <taxon>Marasmiineae</taxon>
        <taxon>Physalacriaceae</taxon>
        <taxon>Cylindrobasidium</taxon>
    </lineage>
</organism>
<feature type="region of interest" description="Disordered" evidence="9">
    <location>
        <begin position="440"/>
        <end position="497"/>
    </location>
</feature>
<dbReference type="AlphaFoldDB" id="A0A0D7B1D6"/>
<evidence type="ECO:0000256" key="4">
    <source>
        <dbReference type="ARBA" id="ARBA00023125"/>
    </source>
</evidence>
<feature type="compositionally biased region" description="Pro residues" evidence="9">
    <location>
        <begin position="477"/>
        <end position="490"/>
    </location>
</feature>
<dbReference type="SUPFAM" id="SSF46785">
    <property type="entry name" value="Winged helix' DNA-binding domain"/>
    <property type="match status" value="1"/>
</dbReference>
<dbReference type="GO" id="GO:0005634">
    <property type="term" value="C:nucleus"/>
    <property type="evidence" value="ECO:0007669"/>
    <property type="project" value="UniProtKB-SubCell"/>
</dbReference>
<dbReference type="PANTHER" id="PTHR10015:SF427">
    <property type="entry name" value="HEAT SHOCK FACTOR PROTEIN"/>
    <property type="match status" value="1"/>
</dbReference>
<dbReference type="PRINTS" id="PR00056">
    <property type="entry name" value="HSFDOMAIN"/>
</dbReference>
<evidence type="ECO:0000256" key="2">
    <source>
        <dbReference type="ARBA" id="ARBA00006403"/>
    </source>
</evidence>
<evidence type="ECO:0000256" key="1">
    <source>
        <dbReference type="ARBA" id="ARBA00004123"/>
    </source>
</evidence>
<keyword evidence="12" id="KW-1185">Reference proteome</keyword>
<dbReference type="InterPro" id="IPR036390">
    <property type="entry name" value="WH_DNA-bd_sf"/>
</dbReference>
<feature type="compositionally biased region" description="Low complexity" evidence="9">
    <location>
        <begin position="247"/>
        <end position="258"/>
    </location>
</feature>
<evidence type="ECO:0000313" key="11">
    <source>
        <dbReference type="EMBL" id="KIY63316.1"/>
    </source>
</evidence>
<evidence type="ECO:0000256" key="6">
    <source>
        <dbReference type="ARBA" id="ARBA00023242"/>
    </source>
</evidence>
<evidence type="ECO:0000256" key="9">
    <source>
        <dbReference type="SAM" id="MobiDB-lite"/>
    </source>
</evidence>
<dbReference type="EMBL" id="KN880704">
    <property type="protein sequence ID" value="KIY63316.1"/>
    <property type="molecule type" value="Genomic_DNA"/>
</dbReference>
<dbReference type="InterPro" id="IPR036388">
    <property type="entry name" value="WH-like_DNA-bd_sf"/>
</dbReference>
<dbReference type="FunFam" id="1.10.10.10:FF:000027">
    <property type="entry name" value="Heat shock transcription factor 1"/>
    <property type="match status" value="1"/>
</dbReference>
<feature type="compositionally biased region" description="Low complexity" evidence="9">
    <location>
        <begin position="440"/>
        <end position="450"/>
    </location>
</feature>
<keyword evidence="6" id="KW-0539">Nucleus</keyword>
<feature type="region of interest" description="Disordered" evidence="9">
    <location>
        <begin position="566"/>
        <end position="634"/>
    </location>
</feature>
<dbReference type="InterPro" id="IPR000232">
    <property type="entry name" value="HSF_DNA-bd"/>
</dbReference>
<comment type="subcellular location">
    <subcellularLocation>
        <location evidence="1">Nucleus</location>
    </subcellularLocation>
</comment>
<evidence type="ECO:0000256" key="5">
    <source>
        <dbReference type="ARBA" id="ARBA00023163"/>
    </source>
</evidence>
<keyword evidence="5" id="KW-0804">Transcription</keyword>
<feature type="domain" description="HSF-type DNA-binding" evidence="10">
    <location>
        <begin position="36"/>
        <end position="138"/>
    </location>
</feature>
<comment type="similarity">
    <text evidence="2 8">Belongs to the HSF family.</text>
</comment>
<proteinExistence type="inferred from homology"/>
<reference evidence="11 12" key="1">
    <citation type="journal article" date="2015" name="Fungal Genet. Biol.">
        <title>Evolution of novel wood decay mechanisms in Agaricales revealed by the genome sequences of Fistulina hepatica and Cylindrobasidium torrendii.</title>
        <authorList>
            <person name="Floudas D."/>
            <person name="Held B.W."/>
            <person name="Riley R."/>
            <person name="Nagy L.G."/>
            <person name="Koehler G."/>
            <person name="Ransdell A.S."/>
            <person name="Younus H."/>
            <person name="Chow J."/>
            <person name="Chiniquy J."/>
            <person name="Lipzen A."/>
            <person name="Tritt A."/>
            <person name="Sun H."/>
            <person name="Haridas S."/>
            <person name="LaButti K."/>
            <person name="Ohm R.A."/>
            <person name="Kues U."/>
            <person name="Blanchette R.A."/>
            <person name="Grigoriev I.V."/>
            <person name="Minto R.E."/>
            <person name="Hibbett D.S."/>
        </authorList>
    </citation>
    <scope>NUCLEOTIDE SEQUENCE [LARGE SCALE GENOMIC DNA]</scope>
    <source>
        <strain evidence="11 12">FP15055 ss-10</strain>
    </source>
</reference>
<feature type="compositionally biased region" description="Polar residues" evidence="9">
    <location>
        <begin position="318"/>
        <end position="338"/>
    </location>
</feature>
<evidence type="ECO:0000259" key="10">
    <source>
        <dbReference type="SMART" id="SM00415"/>
    </source>
</evidence>
<sequence length="634" mass="67395">MVTNSGSQSGGGYPGSSQVALSGGYSPSSFRPFPAKVPMFLQKLYTILEDPTTDQCIVWADDGCSFYVYDQEAFAQQHLPQWFKHNKFASFVRQLNMYGFHKIPHLQQGLISDADAVQFMHPYFQRGREDQLAYIERKKQAKDLPQDVELTSPPPSESSGSTPATAFDPAAIVDAINSIRRTQTQITQELNELRQTDRIIWDEATRSHQRYEQQQETIGRIVKFLASLLNQIGANSGDGMNLGDRGASSSQSSAPSSSRYMIEDRTTQPRYRVSVVEVEDEDTSARKSSQKPIVQEPSSGQDASAHRPYHRPIVHESPSGSTPADFSSPVSPDGQQNLSSMLNTALTSISSHQDWTSVLSAFPEFLTPSKLVYSPSSIMDGLLPLEESTSTTPQFGNSASMPAPVPTVAATSSPRSFLTGSSVPSFSSVMSATSPFSVSSASTTSYASSPPSMPPFAPVPPTFGPGAQSSSLAGAVSPPPAPPAPPPAPPNGSRATQTFSQIGGIQASVQYVGNEIDKLSSLLGLQGLASEGSGMGSLELPMAAAGLSLRNVPPVFQQANTVGAGAPPASANMMGPSGSGASATPARPQPPRTVQNNLRQGAPFNLTQPPPPKKRKSDVAEDVPAPRKRKATLG</sequence>
<feature type="compositionally biased region" description="Pro residues" evidence="9">
    <location>
        <begin position="451"/>
        <end position="463"/>
    </location>
</feature>
<dbReference type="Pfam" id="PF00447">
    <property type="entry name" value="HSF_DNA-bind"/>
    <property type="match status" value="1"/>
</dbReference>
<dbReference type="STRING" id="1314674.A0A0D7B1D6"/>
<dbReference type="GO" id="GO:0043565">
    <property type="term" value="F:sequence-specific DNA binding"/>
    <property type="evidence" value="ECO:0007669"/>
    <property type="project" value="InterPro"/>
</dbReference>
<name>A0A0D7B1D6_9AGAR</name>
<evidence type="ECO:0000256" key="8">
    <source>
        <dbReference type="RuleBase" id="RU004020"/>
    </source>
</evidence>
<feature type="region of interest" description="Disordered" evidence="9">
    <location>
        <begin position="143"/>
        <end position="167"/>
    </location>
</feature>
<comment type="subunit">
    <text evidence="7">Homotrimer. Homotrimerization increases the affinity of HSF1 to DNA. Interacts with transcriptional coregulator SSA1 on chromatin.</text>
</comment>
<dbReference type="Gene3D" id="1.10.10.10">
    <property type="entry name" value="Winged helix-like DNA-binding domain superfamily/Winged helix DNA-binding domain"/>
    <property type="match status" value="1"/>
</dbReference>
<evidence type="ECO:0000313" key="12">
    <source>
        <dbReference type="Proteomes" id="UP000054007"/>
    </source>
</evidence>
<dbReference type="GO" id="GO:0003700">
    <property type="term" value="F:DNA-binding transcription factor activity"/>
    <property type="evidence" value="ECO:0007669"/>
    <property type="project" value="InterPro"/>
</dbReference>
<feature type="compositionally biased region" description="Polar residues" evidence="9">
    <location>
        <begin position="286"/>
        <end position="302"/>
    </location>
</feature>
<dbReference type="OrthoDB" id="60033at2759"/>
<evidence type="ECO:0000256" key="3">
    <source>
        <dbReference type="ARBA" id="ARBA00023015"/>
    </source>
</evidence>
<protein>
    <recommendedName>
        <fullName evidence="10">HSF-type DNA-binding domain-containing protein</fullName>
    </recommendedName>
</protein>
<dbReference type="SMART" id="SM00415">
    <property type="entry name" value="HSF"/>
    <property type="match status" value="1"/>
</dbReference>
<evidence type="ECO:0000256" key="7">
    <source>
        <dbReference type="ARBA" id="ARBA00062171"/>
    </source>
</evidence>
<keyword evidence="4" id="KW-0238">DNA-binding</keyword>
<gene>
    <name evidence="11" type="ORF">CYLTODRAFT_446681</name>
</gene>
<keyword evidence="3" id="KW-0805">Transcription regulation</keyword>
<accession>A0A0D7B1D6</accession>
<feature type="region of interest" description="Disordered" evidence="9">
    <location>
        <begin position="238"/>
        <end position="338"/>
    </location>
</feature>
<dbReference type="PANTHER" id="PTHR10015">
    <property type="entry name" value="HEAT SHOCK TRANSCRIPTION FACTOR"/>
    <property type="match status" value="1"/>
</dbReference>